<organism evidence="1 2">
    <name type="scientific">Lysobacter hankyongensis</name>
    <dbReference type="NCBI Taxonomy" id="1176535"/>
    <lineage>
        <taxon>Bacteria</taxon>
        <taxon>Pseudomonadati</taxon>
        <taxon>Pseudomonadota</taxon>
        <taxon>Gammaproteobacteria</taxon>
        <taxon>Lysobacterales</taxon>
        <taxon>Lysobacteraceae</taxon>
        <taxon>Lysobacter</taxon>
    </lineage>
</organism>
<evidence type="ECO:0000313" key="1">
    <source>
        <dbReference type="EMBL" id="GAA4803842.1"/>
    </source>
</evidence>
<accession>A0ABP9C2X2</accession>
<protein>
    <submittedName>
        <fullName evidence="1">Uncharacterized protein</fullName>
    </submittedName>
</protein>
<dbReference type="EMBL" id="BAABJE010000018">
    <property type="protein sequence ID" value="GAA4803842.1"/>
    <property type="molecule type" value="Genomic_DNA"/>
</dbReference>
<reference evidence="2" key="1">
    <citation type="journal article" date="2019" name="Int. J. Syst. Evol. Microbiol.">
        <title>The Global Catalogue of Microorganisms (GCM) 10K type strain sequencing project: providing services to taxonomists for standard genome sequencing and annotation.</title>
        <authorList>
            <consortium name="The Broad Institute Genomics Platform"/>
            <consortium name="The Broad Institute Genome Sequencing Center for Infectious Disease"/>
            <person name="Wu L."/>
            <person name="Ma J."/>
        </authorList>
    </citation>
    <scope>NUCLEOTIDE SEQUENCE [LARGE SCALE GENOMIC DNA]</scope>
    <source>
        <strain evidence="2">JCM 18204</strain>
    </source>
</reference>
<keyword evidence="2" id="KW-1185">Reference proteome</keyword>
<dbReference type="Proteomes" id="UP001499959">
    <property type="component" value="Unassembled WGS sequence"/>
</dbReference>
<comment type="caution">
    <text evidence="1">The sequence shown here is derived from an EMBL/GenBank/DDBJ whole genome shotgun (WGS) entry which is preliminary data.</text>
</comment>
<name>A0ABP9C2X2_9GAMM</name>
<sequence length="154" mass="16980">MPLTPIPAAVDLEELIQALDWASDTSGLGNMAFVSRETGQVFLTSDEDFGDAPNAALPSDLDDVARYAIVPTRHDLRLGKRLAVRFVQASLPARLEDTYEMFASRGAYARFKAMLESERALDAWHAFEAEAVERALREWAESEMLAVAASGPRH</sequence>
<dbReference type="RefSeq" id="WP_345304480.1">
    <property type="nucleotide sequence ID" value="NZ_BAABJE010000018.1"/>
</dbReference>
<gene>
    <name evidence="1" type="ORF">GCM10023307_33220</name>
</gene>
<evidence type="ECO:0000313" key="2">
    <source>
        <dbReference type="Proteomes" id="UP001499959"/>
    </source>
</evidence>
<proteinExistence type="predicted"/>